<gene>
    <name evidence="1" type="ORF">D9X91_04755</name>
</gene>
<dbReference type="InterPro" id="IPR021247">
    <property type="entry name" value="DUF2785"/>
</dbReference>
<protein>
    <submittedName>
        <fullName evidence="1">DUF2785 domain-containing protein</fullName>
    </submittedName>
</protein>
<comment type="caution">
    <text evidence="1">The sequence shown here is derived from an EMBL/GenBank/DDBJ whole genome shotgun (WGS) entry which is preliminary data.</text>
</comment>
<evidence type="ECO:0000313" key="1">
    <source>
        <dbReference type="EMBL" id="RLQ97465.1"/>
    </source>
</evidence>
<keyword evidence="2" id="KW-1185">Reference proteome</keyword>
<evidence type="ECO:0000313" key="2">
    <source>
        <dbReference type="Proteomes" id="UP000276770"/>
    </source>
</evidence>
<dbReference type="Pfam" id="PF10978">
    <property type="entry name" value="DUF2785"/>
    <property type="match status" value="1"/>
</dbReference>
<dbReference type="Proteomes" id="UP000276770">
    <property type="component" value="Unassembled WGS sequence"/>
</dbReference>
<name>A0A3L7K490_9BACI</name>
<organism evidence="1 2">
    <name type="scientific">Falsibacillus albus</name>
    <dbReference type="NCBI Taxonomy" id="2478915"/>
    <lineage>
        <taxon>Bacteria</taxon>
        <taxon>Bacillati</taxon>
        <taxon>Bacillota</taxon>
        <taxon>Bacilli</taxon>
        <taxon>Bacillales</taxon>
        <taxon>Bacillaceae</taxon>
        <taxon>Falsibacillus</taxon>
    </lineage>
</organism>
<proteinExistence type="predicted"/>
<dbReference type="OrthoDB" id="7619731at2"/>
<dbReference type="AlphaFoldDB" id="A0A3L7K490"/>
<reference evidence="1 2" key="1">
    <citation type="submission" date="2018-10" db="EMBL/GenBank/DDBJ databases">
        <title>Falsibacillus sp. genome draft.</title>
        <authorList>
            <person name="Shi S."/>
        </authorList>
    </citation>
    <scope>NUCLEOTIDE SEQUENCE [LARGE SCALE GENOMIC DNA]</scope>
    <source>
        <strain evidence="1 2">GY 10110</strain>
    </source>
</reference>
<accession>A0A3L7K490</accession>
<sequence>MKSQNINRKGEPTIYKMSLVNMLQEIKNNDYRLPDEYSVFEAVKLVMGSLSSPDGELRDDLGYTILFKWLIEQKLLNGTELKNLLEQAQSSKMLYFEIGEIESDSVFLRSFSSLLIALILHRDNEENLLGEEDFQGLLCQLTKYCSLERDFRSFVDGKGWAHAPAHISDALDECVKSRFAGLEECIVILNSIKNMLGNAPAVFDAEEDERMAIPVIGMIVQKKVKVGILVDWLHELEVDKASSVDAANLKKRINIKHFIRCLYMRLKEKSLMDQEEERRLFQLEHRFNPNFFDV</sequence>
<dbReference type="RefSeq" id="WP_121679415.1">
    <property type="nucleotide sequence ID" value="NZ_RCVZ01000002.1"/>
</dbReference>
<dbReference type="EMBL" id="RCVZ01000002">
    <property type="protein sequence ID" value="RLQ97465.1"/>
    <property type="molecule type" value="Genomic_DNA"/>
</dbReference>